<protein>
    <submittedName>
        <fullName evidence="1">Uncharacterized protein</fullName>
    </submittedName>
</protein>
<accession>A0A0A9BXY0</accession>
<reference evidence="1" key="1">
    <citation type="submission" date="2014-09" db="EMBL/GenBank/DDBJ databases">
        <authorList>
            <person name="Magalhaes I.L.F."/>
            <person name="Oliveira U."/>
            <person name="Santos F.R."/>
            <person name="Vidigal T.H.D.A."/>
            <person name="Brescovit A.D."/>
            <person name="Santos A.J."/>
        </authorList>
    </citation>
    <scope>NUCLEOTIDE SEQUENCE</scope>
    <source>
        <tissue evidence="1">Shoot tissue taken approximately 20 cm above the soil surface</tissue>
    </source>
</reference>
<evidence type="ECO:0000313" key="1">
    <source>
        <dbReference type="EMBL" id="JAD66030.1"/>
    </source>
</evidence>
<dbReference type="EMBL" id="GBRH01231865">
    <property type="protein sequence ID" value="JAD66030.1"/>
    <property type="molecule type" value="Transcribed_RNA"/>
</dbReference>
<sequence length="35" mass="4086">MGKKRAQYNLTNVTRMVKKRAQASRCLMPNCDPQF</sequence>
<dbReference type="AlphaFoldDB" id="A0A0A9BXY0"/>
<organism evidence="1">
    <name type="scientific">Arundo donax</name>
    <name type="common">Giant reed</name>
    <name type="synonym">Donax arundinaceus</name>
    <dbReference type="NCBI Taxonomy" id="35708"/>
    <lineage>
        <taxon>Eukaryota</taxon>
        <taxon>Viridiplantae</taxon>
        <taxon>Streptophyta</taxon>
        <taxon>Embryophyta</taxon>
        <taxon>Tracheophyta</taxon>
        <taxon>Spermatophyta</taxon>
        <taxon>Magnoliopsida</taxon>
        <taxon>Liliopsida</taxon>
        <taxon>Poales</taxon>
        <taxon>Poaceae</taxon>
        <taxon>PACMAD clade</taxon>
        <taxon>Arundinoideae</taxon>
        <taxon>Arundineae</taxon>
        <taxon>Arundo</taxon>
    </lineage>
</organism>
<reference evidence="1" key="2">
    <citation type="journal article" date="2015" name="Data Brief">
        <title>Shoot transcriptome of the giant reed, Arundo donax.</title>
        <authorList>
            <person name="Barrero R.A."/>
            <person name="Guerrero F.D."/>
            <person name="Moolhuijzen P."/>
            <person name="Goolsby J.A."/>
            <person name="Tidwell J."/>
            <person name="Bellgard S.E."/>
            <person name="Bellgard M.I."/>
        </authorList>
    </citation>
    <scope>NUCLEOTIDE SEQUENCE</scope>
    <source>
        <tissue evidence="1">Shoot tissue taken approximately 20 cm above the soil surface</tissue>
    </source>
</reference>
<proteinExistence type="predicted"/>
<name>A0A0A9BXY0_ARUDO</name>